<name>A0A0R0D296_9GAMM</name>
<keyword evidence="3" id="KW-1185">Reference proteome</keyword>
<keyword evidence="2" id="KW-0808">Transferase</keyword>
<dbReference type="PANTHER" id="PTHR48050:SF13">
    <property type="entry name" value="STEROL 3-BETA-GLUCOSYLTRANSFERASE UGT80A2"/>
    <property type="match status" value="1"/>
</dbReference>
<feature type="domain" description="Erythromycin biosynthesis protein CIII-like C-terminal" evidence="1">
    <location>
        <begin position="287"/>
        <end position="390"/>
    </location>
</feature>
<dbReference type="InterPro" id="IPR002213">
    <property type="entry name" value="UDP_glucos_trans"/>
</dbReference>
<dbReference type="STRING" id="336566.ABB30_12070"/>
<dbReference type="GO" id="GO:0016758">
    <property type="term" value="F:hexosyltransferase activity"/>
    <property type="evidence" value="ECO:0007669"/>
    <property type="project" value="UniProtKB-ARBA"/>
</dbReference>
<protein>
    <submittedName>
        <fullName evidence="2">Glycosyl transferase</fullName>
    </submittedName>
</protein>
<dbReference type="OrthoDB" id="9805366at2"/>
<accession>A0A0R0D296</accession>
<evidence type="ECO:0000259" key="1">
    <source>
        <dbReference type="Pfam" id="PF06722"/>
    </source>
</evidence>
<evidence type="ECO:0000313" key="2">
    <source>
        <dbReference type="EMBL" id="KRG75414.1"/>
    </source>
</evidence>
<dbReference type="CDD" id="cd03784">
    <property type="entry name" value="GT1_Gtf-like"/>
    <property type="match status" value="1"/>
</dbReference>
<dbReference type="InterPro" id="IPR050426">
    <property type="entry name" value="Glycosyltransferase_28"/>
</dbReference>
<dbReference type="RefSeq" id="WP_057638563.1">
    <property type="nucleotide sequence ID" value="NZ_LDJM01000031.1"/>
</dbReference>
<dbReference type="InterPro" id="IPR010610">
    <property type="entry name" value="EryCIII-like_C"/>
</dbReference>
<gene>
    <name evidence="2" type="ORF">ABB30_12070</name>
</gene>
<dbReference type="GO" id="GO:0017000">
    <property type="term" value="P:antibiotic biosynthetic process"/>
    <property type="evidence" value="ECO:0007669"/>
    <property type="project" value="UniProtKB-ARBA"/>
</dbReference>
<dbReference type="Proteomes" id="UP000050956">
    <property type="component" value="Unassembled WGS sequence"/>
</dbReference>
<proteinExistence type="predicted"/>
<dbReference type="PANTHER" id="PTHR48050">
    <property type="entry name" value="STEROL 3-BETA-GLUCOSYLTRANSFERASE"/>
    <property type="match status" value="1"/>
</dbReference>
<dbReference type="FunFam" id="3.40.50.2000:FF:000009">
    <property type="entry name" value="Sterol 3-beta-glucosyltransferase UGT80A2"/>
    <property type="match status" value="1"/>
</dbReference>
<organism evidence="2 3">
    <name type="scientific">Stenotrophomonas ginsengisoli</name>
    <dbReference type="NCBI Taxonomy" id="336566"/>
    <lineage>
        <taxon>Bacteria</taxon>
        <taxon>Pseudomonadati</taxon>
        <taxon>Pseudomonadota</taxon>
        <taxon>Gammaproteobacteria</taxon>
        <taxon>Lysobacterales</taxon>
        <taxon>Lysobacteraceae</taxon>
        <taxon>Stenotrophomonas</taxon>
    </lineage>
</organism>
<dbReference type="Pfam" id="PF06722">
    <property type="entry name" value="EryCIII-like_C"/>
    <property type="match status" value="1"/>
</dbReference>
<evidence type="ECO:0000313" key="3">
    <source>
        <dbReference type="Proteomes" id="UP000050956"/>
    </source>
</evidence>
<comment type="caution">
    <text evidence="2">The sequence shown here is derived from an EMBL/GenBank/DDBJ whole genome shotgun (WGS) entry which is preliminary data.</text>
</comment>
<dbReference type="PATRIC" id="fig|336566.3.peg.1916"/>
<sequence length="414" mass="43971">MRVMMVTYGTEGDTRPQVMLASGLLDAGHQVTLLGEQQALATAAQLGVPHTALAGAIDGEVDALVGQGNSLRAASRGLARMARRLSAAWVEQADAAAAGCDVVLAGGLAAFIGISVAQRHRIPVVGTGTVPVTPTGDFPSTFLPPGPWPRWINRPSHVLATRQIWRQFRRPLDDARATQLGLPPQRRPPTDTPFLYGFSPSLLPAPADWPHNHVVCGQWRLPGSAQALPAELQHWLDTHPAPVFIGFGSMRGFDRERVFGGLIDALGPRPILLSPGWAGLAENWTPPPHVRICPPVPHEALFPHCALVIHHGGSGTTHSASRAGVPQLVLPMVADQPFWAQRLFQRGVAGPPLSLQCFERPALQRAIAIASDADTVARARELGQAMAAEDGVATAVATLECWLAQDAQSGAKSS</sequence>
<dbReference type="AlphaFoldDB" id="A0A0R0D296"/>
<dbReference type="GO" id="GO:0008194">
    <property type="term" value="F:UDP-glycosyltransferase activity"/>
    <property type="evidence" value="ECO:0007669"/>
    <property type="project" value="InterPro"/>
</dbReference>
<dbReference type="Gene3D" id="3.40.50.2000">
    <property type="entry name" value="Glycogen Phosphorylase B"/>
    <property type="match status" value="2"/>
</dbReference>
<reference evidence="2 3" key="1">
    <citation type="submission" date="2015-05" db="EMBL/GenBank/DDBJ databases">
        <title>Genome sequencing and analysis of members of genus Stenotrophomonas.</title>
        <authorList>
            <person name="Patil P.P."/>
            <person name="Midha S."/>
            <person name="Patil P.B."/>
        </authorList>
    </citation>
    <scope>NUCLEOTIDE SEQUENCE [LARGE SCALE GENOMIC DNA]</scope>
    <source>
        <strain evidence="2 3">DSM 24757</strain>
    </source>
</reference>
<dbReference type="SUPFAM" id="SSF53756">
    <property type="entry name" value="UDP-Glycosyltransferase/glycogen phosphorylase"/>
    <property type="match status" value="1"/>
</dbReference>
<dbReference type="EMBL" id="LDJM01000031">
    <property type="protein sequence ID" value="KRG75414.1"/>
    <property type="molecule type" value="Genomic_DNA"/>
</dbReference>